<gene>
    <name evidence="2" type="ORF">OCBIM_22017287mg</name>
</gene>
<organism evidence="2">
    <name type="scientific">Octopus bimaculoides</name>
    <name type="common">California two-spotted octopus</name>
    <dbReference type="NCBI Taxonomy" id="37653"/>
    <lineage>
        <taxon>Eukaryota</taxon>
        <taxon>Metazoa</taxon>
        <taxon>Spiralia</taxon>
        <taxon>Lophotrochozoa</taxon>
        <taxon>Mollusca</taxon>
        <taxon>Cephalopoda</taxon>
        <taxon>Coleoidea</taxon>
        <taxon>Octopodiformes</taxon>
        <taxon>Octopoda</taxon>
        <taxon>Incirrata</taxon>
        <taxon>Octopodidae</taxon>
        <taxon>Octopus</taxon>
    </lineage>
</organism>
<proteinExistence type="predicted"/>
<sequence length="76" mass="8761">MACGCCIQTRCLSRLMMTHLLWVFSSFSFLSFTNLLGHAKDQRGLFLLCLNLQFSKVLTLWHIGDEVKKNLPVHFT</sequence>
<dbReference type="AlphaFoldDB" id="A0A0L8HD21"/>
<keyword evidence="1" id="KW-0472">Membrane</keyword>
<protein>
    <submittedName>
        <fullName evidence="2">Uncharacterized protein</fullName>
    </submittedName>
</protein>
<reference evidence="2" key="1">
    <citation type="submission" date="2015-07" db="EMBL/GenBank/DDBJ databases">
        <title>MeaNS - Measles Nucleotide Surveillance Program.</title>
        <authorList>
            <person name="Tran T."/>
            <person name="Druce J."/>
        </authorList>
    </citation>
    <scope>NUCLEOTIDE SEQUENCE</scope>
    <source>
        <strain evidence="2">UCB-OBI-ISO-001</strain>
        <tissue evidence="2">Gonad</tissue>
    </source>
</reference>
<evidence type="ECO:0000256" key="1">
    <source>
        <dbReference type="SAM" id="Phobius"/>
    </source>
</evidence>
<evidence type="ECO:0000313" key="2">
    <source>
        <dbReference type="EMBL" id="KOF87193.1"/>
    </source>
</evidence>
<feature type="transmembrane region" description="Helical" evidence="1">
    <location>
        <begin position="19"/>
        <end position="37"/>
    </location>
</feature>
<feature type="transmembrane region" description="Helical" evidence="1">
    <location>
        <begin position="44"/>
        <end position="63"/>
    </location>
</feature>
<keyword evidence="1" id="KW-1133">Transmembrane helix</keyword>
<name>A0A0L8HD21_OCTBM</name>
<keyword evidence="1" id="KW-0812">Transmembrane</keyword>
<accession>A0A0L8HD21</accession>
<dbReference type="EMBL" id="KQ418476">
    <property type="protein sequence ID" value="KOF87193.1"/>
    <property type="molecule type" value="Genomic_DNA"/>
</dbReference>